<evidence type="ECO:0000256" key="1">
    <source>
        <dbReference type="ARBA" id="ARBA00022741"/>
    </source>
</evidence>
<keyword evidence="2" id="KW-0067">ATP-binding</keyword>
<keyword evidence="6" id="KW-1185">Reference proteome</keyword>
<evidence type="ECO:0000256" key="3">
    <source>
        <dbReference type="SAM" id="MobiDB-lite"/>
    </source>
</evidence>
<comment type="caution">
    <text evidence="5">The sequence shown here is derived from an EMBL/GenBank/DDBJ whole genome shotgun (WGS) entry which is preliminary data.</text>
</comment>
<accession>A0A8J6C1B1</accession>
<dbReference type="GO" id="GO:0016301">
    <property type="term" value="F:kinase activity"/>
    <property type="evidence" value="ECO:0007669"/>
    <property type="project" value="InterPro"/>
</dbReference>
<evidence type="ECO:0000313" key="5">
    <source>
        <dbReference type="EMBL" id="KAG8457404.1"/>
    </source>
</evidence>
<evidence type="ECO:0000256" key="2">
    <source>
        <dbReference type="ARBA" id="ARBA00022840"/>
    </source>
</evidence>
<name>A0A8J6C1B1_DIALT</name>
<sequence>MGSAVAVGSSSSRPAPAAEPSSGEKKPRFGRRKLLCMFRQDRALPYDYTRSTRDNHAVRGAPHRLCSAEPPALPSVEPAAVALYASVRAGLDVAYHGAYCDARVRMQDELVAQVVNDCKAGQTWPWIVFTAGAMGAGKSHCINWMAQRGIFPLSSIVCIDADAFRTALPEWRGYVDRDPHAAGALTRTEAGYLVEIAQEAALRQRKHIWVDGSLRDSEWYAADFARIRARHPDYQIAIVYVSADETTIRRRVARRAAETGRLVPETEIADSLLRVPRSIAQLAPQADFVAEIDNSQNTPRLVRLCERGRCYAADSEGHSQWDEVRVRFRSVPLADTGKTPPVAAPAGSPRPGVHGIQSDAIALVGTA</sequence>
<dbReference type="GO" id="GO:0005524">
    <property type="term" value="F:ATP binding"/>
    <property type="evidence" value="ECO:0007669"/>
    <property type="project" value="UniProtKB-KW"/>
</dbReference>
<dbReference type="AlphaFoldDB" id="A0A8J6C1B1"/>
<feature type="region of interest" description="Disordered" evidence="3">
    <location>
        <begin position="336"/>
        <end position="355"/>
    </location>
</feature>
<protein>
    <recommendedName>
        <fullName evidence="4">Zeta toxin domain-containing protein</fullName>
    </recommendedName>
</protein>
<dbReference type="InterPro" id="IPR010488">
    <property type="entry name" value="Zeta_toxin_domain"/>
</dbReference>
<dbReference type="SUPFAM" id="SSF52540">
    <property type="entry name" value="P-loop containing nucleoside triphosphate hydrolases"/>
    <property type="match status" value="1"/>
</dbReference>
<organism evidence="5 6">
    <name type="scientific">Diacronema lutheri</name>
    <name type="common">Unicellular marine alga</name>
    <name type="synonym">Monochrysis lutheri</name>
    <dbReference type="NCBI Taxonomy" id="2081491"/>
    <lineage>
        <taxon>Eukaryota</taxon>
        <taxon>Haptista</taxon>
        <taxon>Haptophyta</taxon>
        <taxon>Pavlovophyceae</taxon>
        <taxon>Pavlovales</taxon>
        <taxon>Pavlovaceae</taxon>
        <taxon>Diacronema</taxon>
    </lineage>
</organism>
<dbReference type="OMA" id="KSHCINW"/>
<dbReference type="OrthoDB" id="430679at2759"/>
<keyword evidence="1" id="KW-0547">Nucleotide-binding</keyword>
<feature type="compositionally biased region" description="Low complexity" evidence="3">
    <location>
        <begin position="1"/>
        <end position="21"/>
    </location>
</feature>
<reference evidence="5" key="1">
    <citation type="submission" date="2021-05" db="EMBL/GenBank/DDBJ databases">
        <title>The genome of the haptophyte Pavlova lutheri (Diacronema luteri, Pavlovales) - a model for lipid biosynthesis in eukaryotic algae.</title>
        <authorList>
            <person name="Hulatt C.J."/>
            <person name="Posewitz M.C."/>
        </authorList>
    </citation>
    <scope>NUCLEOTIDE SEQUENCE</scope>
    <source>
        <strain evidence="5">NIVA-4/92</strain>
    </source>
</reference>
<dbReference type="Proteomes" id="UP000751190">
    <property type="component" value="Unassembled WGS sequence"/>
</dbReference>
<dbReference type="Gene3D" id="3.40.50.300">
    <property type="entry name" value="P-loop containing nucleotide triphosphate hydrolases"/>
    <property type="match status" value="1"/>
</dbReference>
<feature type="region of interest" description="Disordered" evidence="3">
    <location>
        <begin position="1"/>
        <end position="27"/>
    </location>
</feature>
<dbReference type="Pfam" id="PF06414">
    <property type="entry name" value="Zeta_toxin"/>
    <property type="match status" value="1"/>
</dbReference>
<evidence type="ECO:0000259" key="4">
    <source>
        <dbReference type="Pfam" id="PF06414"/>
    </source>
</evidence>
<dbReference type="EMBL" id="JAGTXO010000071">
    <property type="protein sequence ID" value="KAG8457404.1"/>
    <property type="molecule type" value="Genomic_DNA"/>
</dbReference>
<proteinExistence type="predicted"/>
<dbReference type="InterPro" id="IPR027417">
    <property type="entry name" value="P-loop_NTPase"/>
</dbReference>
<evidence type="ECO:0000313" key="6">
    <source>
        <dbReference type="Proteomes" id="UP000751190"/>
    </source>
</evidence>
<feature type="domain" description="Zeta toxin" evidence="4">
    <location>
        <begin position="121"/>
        <end position="289"/>
    </location>
</feature>
<gene>
    <name evidence="5" type="ORF">KFE25_011335</name>
</gene>